<dbReference type="InterPro" id="IPR022148">
    <property type="entry name" value="CopG_antitoxin"/>
</dbReference>
<dbReference type="EMBL" id="JADEXG010000103">
    <property type="protein sequence ID" value="MBE9080341.1"/>
    <property type="molecule type" value="Genomic_DNA"/>
</dbReference>
<evidence type="ECO:0000313" key="2">
    <source>
        <dbReference type="Proteomes" id="UP000636505"/>
    </source>
</evidence>
<gene>
    <name evidence="1" type="ORF">IQ241_24145</name>
</gene>
<accession>A0A8J7AT27</accession>
<proteinExistence type="predicted"/>
<protein>
    <recommendedName>
        <fullName evidence="3">CopG antitoxin of type II toxin-antitoxin system</fullName>
    </recommendedName>
</protein>
<dbReference type="RefSeq" id="WP_193912189.1">
    <property type="nucleotide sequence ID" value="NZ_JADEXG010000103.1"/>
</dbReference>
<dbReference type="Pfam" id="PF12441">
    <property type="entry name" value="CopG_antitoxin"/>
    <property type="match status" value="1"/>
</dbReference>
<comment type="caution">
    <text evidence="1">The sequence shown here is derived from an EMBL/GenBank/DDBJ whole genome shotgun (WGS) entry which is preliminary data.</text>
</comment>
<reference evidence="1" key="1">
    <citation type="submission" date="2020-10" db="EMBL/GenBank/DDBJ databases">
        <authorList>
            <person name="Castelo-Branco R."/>
            <person name="Eusebio N."/>
            <person name="Adriana R."/>
            <person name="Vieira A."/>
            <person name="Brugerolle De Fraissinette N."/>
            <person name="Rezende De Castro R."/>
            <person name="Schneider M.P."/>
            <person name="Vasconcelos V."/>
            <person name="Leao P.N."/>
        </authorList>
    </citation>
    <scope>NUCLEOTIDE SEQUENCE</scope>
    <source>
        <strain evidence="1">LEGE 07310</strain>
    </source>
</reference>
<name>A0A8J7AT27_9CYAN</name>
<organism evidence="1 2">
    <name type="scientific">Vasconcelosia minhoensis LEGE 07310</name>
    <dbReference type="NCBI Taxonomy" id="915328"/>
    <lineage>
        <taxon>Bacteria</taxon>
        <taxon>Bacillati</taxon>
        <taxon>Cyanobacteriota</taxon>
        <taxon>Cyanophyceae</taxon>
        <taxon>Nodosilineales</taxon>
        <taxon>Cymatolegaceae</taxon>
        <taxon>Vasconcelosia</taxon>
        <taxon>Vasconcelosia minhoensis</taxon>
    </lineage>
</organism>
<sequence length="83" mass="9719">MSIEKISQTDSVEKMAQFWDSHDLTDFNDRLEEVTEPVFRRETVVKIRLQPTEVEAVKQAANLRGISYTDLIREWVLEKVHTA</sequence>
<keyword evidence="2" id="KW-1185">Reference proteome</keyword>
<evidence type="ECO:0000313" key="1">
    <source>
        <dbReference type="EMBL" id="MBE9080341.1"/>
    </source>
</evidence>
<evidence type="ECO:0008006" key="3">
    <source>
        <dbReference type="Google" id="ProtNLM"/>
    </source>
</evidence>
<dbReference type="Proteomes" id="UP000636505">
    <property type="component" value="Unassembled WGS sequence"/>
</dbReference>
<dbReference type="AlphaFoldDB" id="A0A8J7AT27"/>